<feature type="transmembrane region" description="Helical" evidence="6">
    <location>
        <begin position="116"/>
        <end position="140"/>
    </location>
</feature>
<keyword evidence="4 6" id="KW-1133">Transmembrane helix</keyword>
<evidence type="ECO:0000256" key="5">
    <source>
        <dbReference type="ARBA" id="ARBA00023136"/>
    </source>
</evidence>
<protein>
    <submittedName>
        <fullName evidence="8">Carotenoid synthesis regulator CarF</fullName>
    </submittedName>
</protein>
<feature type="transmembrane region" description="Helical" evidence="6">
    <location>
        <begin position="146"/>
        <end position="164"/>
    </location>
</feature>
<feature type="transmembrane region" description="Helical" evidence="6">
    <location>
        <begin position="30"/>
        <end position="48"/>
    </location>
</feature>
<dbReference type="Proteomes" id="UP000516105">
    <property type="component" value="Chromosome"/>
</dbReference>
<evidence type="ECO:0000313" key="9">
    <source>
        <dbReference type="Proteomes" id="UP000516105"/>
    </source>
</evidence>
<evidence type="ECO:0000256" key="2">
    <source>
        <dbReference type="ARBA" id="ARBA00007620"/>
    </source>
</evidence>
<dbReference type="Pfam" id="PF10520">
    <property type="entry name" value="Lipid_desat"/>
    <property type="match status" value="1"/>
</dbReference>
<evidence type="ECO:0000256" key="4">
    <source>
        <dbReference type="ARBA" id="ARBA00022989"/>
    </source>
</evidence>
<comment type="subcellular location">
    <subcellularLocation>
        <location evidence="1">Membrane</location>
        <topology evidence="1">Multi-pass membrane protein</topology>
    </subcellularLocation>
</comment>
<reference evidence="8 9" key="1">
    <citation type="submission" date="2020-08" db="EMBL/GenBank/DDBJ databases">
        <title>Genome sequence of Sphingomonas sediminicola KACC 15039T.</title>
        <authorList>
            <person name="Hyun D.-W."/>
            <person name="Bae J.-W."/>
        </authorList>
    </citation>
    <scope>NUCLEOTIDE SEQUENCE [LARGE SCALE GENOMIC DNA]</scope>
    <source>
        <strain evidence="8 9">KACC 15039</strain>
    </source>
</reference>
<evidence type="ECO:0000259" key="7">
    <source>
        <dbReference type="Pfam" id="PF10520"/>
    </source>
</evidence>
<organism evidence="8 9">
    <name type="scientific">Sphingomonas sediminicola</name>
    <dbReference type="NCBI Taxonomy" id="386874"/>
    <lineage>
        <taxon>Bacteria</taxon>
        <taxon>Pseudomonadati</taxon>
        <taxon>Pseudomonadota</taxon>
        <taxon>Alphaproteobacteria</taxon>
        <taxon>Sphingomonadales</taxon>
        <taxon>Sphingomonadaceae</taxon>
        <taxon>Sphingomonas</taxon>
    </lineage>
</organism>
<keyword evidence="9" id="KW-1185">Reference proteome</keyword>
<keyword evidence="5 6" id="KW-0472">Membrane</keyword>
<dbReference type="EMBL" id="CP060782">
    <property type="protein sequence ID" value="QNP45185.1"/>
    <property type="molecule type" value="Genomic_DNA"/>
</dbReference>
<sequence length="235" mass="26480">MMKAAPWPVTALFLASMAFNLWLAGAPDWLWAPAALAAWYVADLLSGLTHMYMDYRPCTPGIGLDRLYFYPGSRESEDYLSLRDSIWRKIGPLEKLVYDFKNHHPRPEALGRRPMLMQIGSTIIFVALPASLALNLTALLLPLSGWFTFGAVVLIIGGTFAQYFHGTLHREDNPAIVRAMRAVGLLMTPRAHQLHHDTLTRDFATNSGWSNPVINRLFAFATRRRWLTDTGLIPE</sequence>
<proteinExistence type="inferred from homology"/>
<dbReference type="InterPro" id="IPR019547">
    <property type="entry name" value="Lipid_desat"/>
</dbReference>
<accession>A0ABX6T6B2</accession>
<keyword evidence="3 6" id="KW-0812">Transmembrane</keyword>
<name>A0ABX6T6B2_9SPHN</name>
<comment type="similarity">
    <text evidence="2">Belongs to the fatty acid desaturase CarF family.</text>
</comment>
<evidence type="ECO:0000256" key="3">
    <source>
        <dbReference type="ARBA" id="ARBA00022692"/>
    </source>
</evidence>
<feature type="domain" description="Lipid desaturase" evidence="7">
    <location>
        <begin position="96"/>
        <end position="222"/>
    </location>
</feature>
<evidence type="ECO:0000256" key="6">
    <source>
        <dbReference type="SAM" id="Phobius"/>
    </source>
</evidence>
<evidence type="ECO:0000313" key="8">
    <source>
        <dbReference type="EMBL" id="QNP45185.1"/>
    </source>
</evidence>
<dbReference type="RefSeq" id="WP_187708141.1">
    <property type="nucleotide sequence ID" value="NZ_CP060782.1"/>
</dbReference>
<gene>
    <name evidence="8" type="ORF">H9L14_11060</name>
</gene>
<evidence type="ECO:0000256" key="1">
    <source>
        <dbReference type="ARBA" id="ARBA00004141"/>
    </source>
</evidence>